<name>A0ACB7YSE9_9ERIC</name>
<keyword evidence="2" id="KW-1185">Reference proteome</keyword>
<proteinExistence type="predicted"/>
<protein>
    <submittedName>
        <fullName evidence="1">Uncharacterized protein</fullName>
    </submittedName>
</protein>
<sequence length="429" mass="50045">MNALVWNCQGVGNPLTVSRLKEFWRLHSPDLVFLMETKNKDSYLLWLQKHLGVDGGCFFVNPVGLARGLCLYWRKEVSFQIIFSSAHVIDGYVTKGQYRCRVTLVHAPNSAQDRRGLWEHLLETTRTESLDWLVGGDFNAITHADEKAGGADRQAWEMADFQRFIQESNLIDLGYIGYPFTWNNKRCGQDNVKVRLDRFLASPSWKIRHPDALVWHLTPGGSDHCPIFLNATVQKGKYKQRFFFYNRWGQQEDCASIVKNEWSKRFVGSKWYQIHMKIRACRVGLLQWRKQHQLNSRHMKEAMEAKLQLIFECPVFNYEEFSSAKLMLKKALQDEETYWRNKSRISWLKDGDKNTAFFHAQTLQRRQQNRLVGLENDMGVWQDGEDAGQMGWEQDFFNNFGLLSGRASWTQFEATVIRTIFFAASITPT</sequence>
<dbReference type="Proteomes" id="UP000828048">
    <property type="component" value="Chromosome 11"/>
</dbReference>
<evidence type="ECO:0000313" key="1">
    <source>
        <dbReference type="EMBL" id="KAH7855780.1"/>
    </source>
</evidence>
<evidence type="ECO:0000313" key="2">
    <source>
        <dbReference type="Proteomes" id="UP000828048"/>
    </source>
</evidence>
<gene>
    <name evidence="1" type="ORF">Vadar_028753</name>
</gene>
<dbReference type="EMBL" id="CM037161">
    <property type="protein sequence ID" value="KAH7855780.1"/>
    <property type="molecule type" value="Genomic_DNA"/>
</dbReference>
<reference evidence="1 2" key="1">
    <citation type="journal article" date="2021" name="Hortic Res">
        <title>High-quality reference genome and annotation aids understanding of berry development for evergreen blueberry (Vaccinium darrowii).</title>
        <authorList>
            <person name="Yu J."/>
            <person name="Hulse-Kemp A.M."/>
            <person name="Babiker E."/>
            <person name="Staton M."/>
        </authorList>
    </citation>
    <scope>NUCLEOTIDE SEQUENCE [LARGE SCALE GENOMIC DNA]</scope>
    <source>
        <strain evidence="2">cv. NJ 8807/NJ 8810</strain>
        <tissue evidence="1">Young leaf</tissue>
    </source>
</reference>
<organism evidence="1 2">
    <name type="scientific">Vaccinium darrowii</name>
    <dbReference type="NCBI Taxonomy" id="229202"/>
    <lineage>
        <taxon>Eukaryota</taxon>
        <taxon>Viridiplantae</taxon>
        <taxon>Streptophyta</taxon>
        <taxon>Embryophyta</taxon>
        <taxon>Tracheophyta</taxon>
        <taxon>Spermatophyta</taxon>
        <taxon>Magnoliopsida</taxon>
        <taxon>eudicotyledons</taxon>
        <taxon>Gunneridae</taxon>
        <taxon>Pentapetalae</taxon>
        <taxon>asterids</taxon>
        <taxon>Ericales</taxon>
        <taxon>Ericaceae</taxon>
        <taxon>Vaccinioideae</taxon>
        <taxon>Vaccinieae</taxon>
        <taxon>Vaccinium</taxon>
    </lineage>
</organism>
<accession>A0ACB7YSE9</accession>
<comment type="caution">
    <text evidence="1">The sequence shown here is derived from an EMBL/GenBank/DDBJ whole genome shotgun (WGS) entry which is preliminary data.</text>
</comment>